<evidence type="ECO:0000313" key="3">
    <source>
        <dbReference type="EMBL" id="BCJ86571.1"/>
    </source>
</evidence>
<dbReference type="GO" id="GO:0006629">
    <property type="term" value="P:lipid metabolic process"/>
    <property type="evidence" value="ECO:0007669"/>
    <property type="project" value="InterPro"/>
</dbReference>
<dbReference type="Proteomes" id="UP000593802">
    <property type="component" value="Chromosome"/>
</dbReference>
<feature type="chain" id="PRO_5032505489" evidence="1">
    <location>
        <begin position="32"/>
        <end position="294"/>
    </location>
</feature>
<sequence length="294" mass="33308">MERLWKRSCTLIGTVCLGMSISLLHMQTVVAKQQSIYNVAHRGASGYAPENTMAAYEMAQTMKPDFIELDVQMTKDGVLVVMHDEKVDRTTNGTGYVKDHTLAEIKRLDAGSWFNNAYPDKSKAAYVGLAVPAFEEVVAKFGRNARFFIELKSPEKYPAIEQKLLQILEKNGLLDGVDQNPRVIVESFNRDSLLRMHQLNRKVPLVQLIEYKTPAVVTDAELQAIKQYAIGVAVNGEMMDRAYVQQVTANGMQIYVYTVNEKKTMEKMARWHVTGLFTNYPDRLHEVLNRKGNT</sequence>
<organism evidence="3 4">
    <name type="scientific">Effusibacillus dendaii</name>
    <dbReference type="NCBI Taxonomy" id="2743772"/>
    <lineage>
        <taxon>Bacteria</taxon>
        <taxon>Bacillati</taxon>
        <taxon>Bacillota</taxon>
        <taxon>Bacilli</taxon>
        <taxon>Bacillales</taxon>
        <taxon>Alicyclobacillaceae</taxon>
        <taxon>Effusibacillus</taxon>
    </lineage>
</organism>
<feature type="domain" description="GP-PDE" evidence="2">
    <location>
        <begin position="36"/>
        <end position="288"/>
    </location>
</feature>
<dbReference type="KEGG" id="eff:skT53_15560"/>
<dbReference type="EMBL" id="AP023366">
    <property type="protein sequence ID" value="BCJ86571.1"/>
    <property type="molecule type" value="Genomic_DNA"/>
</dbReference>
<evidence type="ECO:0000256" key="1">
    <source>
        <dbReference type="SAM" id="SignalP"/>
    </source>
</evidence>
<keyword evidence="4" id="KW-1185">Reference proteome</keyword>
<dbReference type="PANTHER" id="PTHR46211">
    <property type="entry name" value="GLYCEROPHOSPHORYL DIESTER PHOSPHODIESTERASE"/>
    <property type="match status" value="1"/>
</dbReference>
<accession>A0A7I8DF81</accession>
<dbReference type="CDD" id="cd08601">
    <property type="entry name" value="GDPD_SaGlpQ_like"/>
    <property type="match status" value="1"/>
</dbReference>
<name>A0A7I8DF81_9BACL</name>
<dbReference type="InterPro" id="IPR030395">
    <property type="entry name" value="GP_PDE_dom"/>
</dbReference>
<reference evidence="3 4" key="1">
    <citation type="submission" date="2020-08" db="EMBL/GenBank/DDBJ databases">
        <title>Complete Genome Sequence of Effusibacillus dendaii Strain skT53, Isolated from Farmland soil.</title>
        <authorList>
            <person name="Konishi T."/>
            <person name="Kawasaki H."/>
        </authorList>
    </citation>
    <scope>NUCLEOTIDE SEQUENCE [LARGE SCALE GENOMIC DNA]</scope>
    <source>
        <strain evidence="4">skT53</strain>
    </source>
</reference>
<evidence type="ECO:0000313" key="4">
    <source>
        <dbReference type="Proteomes" id="UP000593802"/>
    </source>
</evidence>
<gene>
    <name evidence="3" type="primary">glpQ_2</name>
    <name evidence="3" type="ORF">skT53_15560</name>
</gene>
<feature type="signal peptide" evidence="1">
    <location>
        <begin position="1"/>
        <end position="31"/>
    </location>
</feature>
<dbReference type="PANTHER" id="PTHR46211:SF7">
    <property type="entry name" value="GLYCEROPHOSPHODIESTER PHOSPHODIESTERASE"/>
    <property type="match status" value="1"/>
</dbReference>
<dbReference type="RefSeq" id="WP_200760562.1">
    <property type="nucleotide sequence ID" value="NZ_AP023366.1"/>
</dbReference>
<proteinExistence type="predicted"/>
<protein>
    <submittedName>
        <fullName evidence="3">Glycerophosphoryl diester phosphodiesterase</fullName>
    </submittedName>
</protein>
<dbReference type="AlphaFoldDB" id="A0A7I8DF81"/>
<dbReference type="Pfam" id="PF03009">
    <property type="entry name" value="GDPD"/>
    <property type="match status" value="1"/>
</dbReference>
<dbReference type="SUPFAM" id="SSF51695">
    <property type="entry name" value="PLC-like phosphodiesterases"/>
    <property type="match status" value="1"/>
</dbReference>
<dbReference type="Gene3D" id="3.20.20.190">
    <property type="entry name" value="Phosphatidylinositol (PI) phosphodiesterase"/>
    <property type="match status" value="1"/>
</dbReference>
<dbReference type="InterPro" id="IPR017946">
    <property type="entry name" value="PLC-like_Pdiesterase_TIM-brl"/>
</dbReference>
<evidence type="ECO:0000259" key="2">
    <source>
        <dbReference type="PROSITE" id="PS51704"/>
    </source>
</evidence>
<dbReference type="PROSITE" id="PS51704">
    <property type="entry name" value="GP_PDE"/>
    <property type="match status" value="1"/>
</dbReference>
<keyword evidence="1" id="KW-0732">Signal</keyword>
<dbReference type="GO" id="GO:0008081">
    <property type="term" value="F:phosphoric diester hydrolase activity"/>
    <property type="evidence" value="ECO:0007669"/>
    <property type="project" value="InterPro"/>
</dbReference>